<name>A0AAU7VPZ4_9FIRM</name>
<evidence type="ECO:0000256" key="1">
    <source>
        <dbReference type="ARBA" id="ARBA00010577"/>
    </source>
</evidence>
<evidence type="ECO:0000313" key="3">
    <source>
        <dbReference type="EMBL" id="XBX76220.1"/>
    </source>
</evidence>
<reference evidence="3" key="2">
    <citation type="submission" date="2024-06" db="EMBL/GenBank/DDBJ databases">
        <authorList>
            <person name="Petrova K.O."/>
            <person name="Toshchakov S.V."/>
            <person name="Boltjanskaja Y.V."/>
            <person name="Kevbrin V."/>
        </authorList>
    </citation>
    <scope>NUCLEOTIDE SEQUENCE</scope>
    <source>
        <strain evidence="3">Z-910T</strain>
    </source>
</reference>
<keyword evidence="3" id="KW-0282">Flagellum</keyword>
<keyword evidence="3" id="KW-0966">Cell projection</keyword>
<dbReference type="AlphaFoldDB" id="A0AAU7VPZ4"/>
<dbReference type="RefSeq" id="WP_350344954.1">
    <property type="nucleotide sequence ID" value="NZ_CP158367.1"/>
</dbReference>
<evidence type="ECO:0000256" key="2">
    <source>
        <dbReference type="ARBA" id="ARBA00022795"/>
    </source>
</evidence>
<reference evidence="3" key="1">
    <citation type="journal article" date="2013" name="Extremophiles">
        <title>Proteinivorax tanatarense gen. nov., sp. nov., an anaerobic, haloalkaliphilic, proteolytic bacterium isolated from a decaying algal bloom, and proposal of Proteinivoraceae fam. nov.</title>
        <authorList>
            <person name="Kevbrin V."/>
            <person name="Boltyanskaya Y."/>
            <person name="Zhilina T."/>
            <person name="Kolganova T."/>
            <person name="Lavrentjeva E."/>
            <person name="Kuznetsov B."/>
        </authorList>
    </citation>
    <scope>NUCLEOTIDE SEQUENCE</scope>
    <source>
        <strain evidence="3">Z-910T</strain>
    </source>
</reference>
<sequence length="142" mass="15686">MKISNDTGQMGPKNDFNAALGKDDFLKILVAQLKYQDPLDPQDDSEFISQMTQFSSLEQVMNISNKMDKMVEKVNSNGIAATNAFSLVGKSVEIKTGEGTVVGIVDKVVRNDNSFSVEVDNKLYDLDKVEAVMKLEKDEDDA</sequence>
<accession>A0AAU7VPZ4</accession>
<keyword evidence="3" id="KW-0969">Cilium</keyword>
<dbReference type="Pfam" id="PF03963">
    <property type="entry name" value="FlgD"/>
    <property type="match status" value="1"/>
</dbReference>
<organism evidence="3">
    <name type="scientific">Proteinivorax tanatarense</name>
    <dbReference type="NCBI Taxonomy" id="1260629"/>
    <lineage>
        <taxon>Bacteria</taxon>
        <taxon>Bacillati</taxon>
        <taxon>Bacillota</taxon>
        <taxon>Clostridia</taxon>
        <taxon>Eubacteriales</taxon>
        <taxon>Proteinivoracaceae</taxon>
        <taxon>Proteinivorax</taxon>
    </lineage>
</organism>
<dbReference type="InterPro" id="IPR005648">
    <property type="entry name" value="FlgD"/>
</dbReference>
<gene>
    <name evidence="3" type="ORF">PRVXT_001401</name>
</gene>
<dbReference type="GO" id="GO:0044781">
    <property type="term" value="P:bacterial-type flagellum organization"/>
    <property type="evidence" value="ECO:0007669"/>
    <property type="project" value="UniProtKB-KW"/>
</dbReference>
<proteinExistence type="inferred from homology"/>
<protein>
    <submittedName>
        <fullName evidence="3">Flagellar hook capping FlgD N-terminal domain-containing protein</fullName>
    </submittedName>
</protein>
<keyword evidence="2" id="KW-1005">Bacterial flagellum biogenesis</keyword>
<dbReference type="EMBL" id="CP158367">
    <property type="protein sequence ID" value="XBX76220.1"/>
    <property type="molecule type" value="Genomic_DNA"/>
</dbReference>
<comment type="similarity">
    <text evidence="1">Belongs to the FlgD family.</text>
</comment>